<evidence type="ECO:0000313" key="2">
    <source>
        <dbReference type="Proteomes" id="UP000006591"/>
    </source>
</evidence>
<organism evidence="1">
    <name type="scientific">Oryza nivara</name>
    <name type="common">Indian wild rice</name>
    <name type="synonym">Oryza sativa f. spontanea</name>
    <dbReference type="NCBI Taxonomy" id="4536"/>
    <lineage>
        <taxon>Eukaryota</taxon>
        <taxon>Viridiplantae</taxon>
        <taxon>Streptophyta</taxon>
        <taxon>Embryophyta</taxon>
        <taxon>Tracheophyta</taxon>
        <taxon>Spermatophyta</taxon>
        <taxon>Magnoliopsida</taxon>
        <taxon>Liliopsida</taxon>
        <taxon>Poales</taxon>
        <taxon>Poaceae</taxon>
        <taxon>BOP clade</taxon>
        <taxon>Oryzoideae</taxon>
        <taxon>Oryzeae</taxon>
        <taxon>Oryzinae</taxon>
        <taxon>Oryza</taxon>
    </lineage>
</organism>
<dbReference type="Gramene" id="ONIVA09G02360.1">
    <property type="protein sequence ID" value="ONIVA09G02360.1"/>
    <property type="gene ID" value="ONIVA09G02360"/>
</dbReference>
<dbReference type="EnsemblPlants" id="ONIVA09G02360.1">
    <property type="protein sequence ID" value="ONIVA09G02360.1"/>
    <property type="gene ID" value="ONIVA09G02360"/>
</dbReference>
<evidence type="ECO:0000313" key="1">
    <source>
        <dbReference type="EnsemblPlants" id="ONIVA09G02360.1"/>
    </source>
</evidence>
<proteinExistence type="predicted"/>
<dbReference type="HOGENOM" id="CLU_1148733_0_0_1"/>
<dbReference type="Proteomes" id="UP000006591">
    <property type="component" value="Chromosome 9"/>
</dbReference>
<sequence>MPPTAHLNPDSLRGSLLLTAIFVLIADHSFHRATLLQPDSDSQGSPLSPSALRRHYKSLSKSLRSGPLSSSPVVFSTIKEALRRVADAYAAPALVSLPHRPACSARHHAASFAPCLTVAPLRPPPPRRLRAPSSHSTWLLPRSCPIPHAFSAHLYSSPCSWSSSSISPCSCRRRSSLMPCHRHRCIAGRPSDLLAPVTSSRLET</sequence>
<reference evidence="1" key="2">
    <citation type="submission" date="2018-04" db="EMBL/GenBank/DDBJ databases">
        <title>OnivRS2 (Oryza nivara Reference Sequence Version 2).</title>
        <authorList>
            <person name="Zhang J."/>
            <person name="Kudrna D."/>
            <person name="Lee S."/>
            <person name="Talag J."/>
            <person name="Rajasekar S."/>
            <person name="Welchert J."/>
            <person name="Hsing Y.-I."/>
            <person name="Wing R.A."/>
        </authorList>
    </citation>
    <scope>NUCLEOTIDE SEQUENCE [LARGE SCALE GENOMIC DNA]</scope>
    <source>
        <strain evidence="1">SL10</strain>
    </source>
</reference>
<keyword evidence="2" id="KW-1185">Reference proteome</keyword>
<accession>A0A0E0IGU0</accession>
<reference evidence="1" key="1">
    <citation type="submission" date="2015-04" db="UniProtKB">
        <authorList>
            <consortium name="EnsemblPlants"/>
        </authorList>
    </citation>
    <scope>IDENTIFICATION</scope>
    <source>
        <strain evidence="1">SL10</strain>
    </source>
</reference>
<protein>
    <submittedName>
        <fullName evidence="1">Uncharacterized protein</fullName>
    </submittedName>
</protein>
<name>A0A0E0IGU0_ORYNI</name>
<dbReference type="AlphaFoldDB" id="A0A0E0IGU0"/>